<evidence type="ECO:0000313" key="3">
    <source>
        <dbReference type="Proteomes" id="UP000827138"/>
    </source>
</evidence>
<keyword evidence="3" id="KW-1185">Reference proteome</keyword>
<gene>
    <name evidence="2" type="ORF">K1J60_40500</name>
</gene>
<dbReference type="Proteomes" id="UP000827138">
    <property type="component" value="Chromosome"/>
</dbReference>
<name>A0ABX8Y1D9_9ACTN</name>
<feature type="compositionally biased region" description="Gly residues" evidence="1">
    <location>
        <begin position="92"/>
        <end position="104"/>
    </location>
</feature>
<feature type="compositionally biased region" description="Low complexity" evidence="1">
    <location>
        <begin position="47"/>
        <end position="58"/>
    </location>
</feature>
<evidence type="ECO:0000256" key="1">
    <source>
        <dbReference type="SAM" id="MobiDB-lite"/>
    </source>
</evidence>
<organism evidence="2 3">
    <name type="scientific">Streptomyces akebiae</name>
    <dbReference type="NCBI Taxonomy" id="2865673"/>
    <lineage>
        <taxon>Bacteria</taxon>
        <taxon>Bacillati</taxon>
        <taxon>Actinomycetota</taxon>
        <taxon>Actinomycetes</taxon>
        <taxon>Kitasatosporales</taxon>
        <taxon>Streptomycetaceae</taxon>
        <taxon>Streptomyces</taxon>
    </lineage>
</organism>
<feature type="compositionally biased region" description="Basic and acidic residues" evidence="1">
    <location>
        <begin position="73"/>
        <end position="91"/>
    </location>
</feature>
<dbReference type="EMBL" id="CP080647">
    <property type="protein sequence ID" value="QYX82001.1"/>
    <property type="molecule type" value="Genomic_DNA"/>
</dbReference>
<dbReference type="PROSITE" id="PS51257">
    <property type="entry name" value="PROKAR_LIPOPROTEIN"/>
    <property type="match status" value="1"/>
</dbReference>
<evidence type="ECO:0000313" key="2">
    <source>
        <dbReference type="EMBL" id="QYX82001.1"/>
    </source>
</evidence>
<feature type="region of interest" description="Disordered" evidence="1">
    <location>
        <begin position="19"/>
        <end position="109"/>
    </location>
</feature>
<accession>A0ABX8Y1D9</accession>
<reference evidence="2 3" key="1">
    <citation type="submission" date="2021-08" db="EMBL/GenBank/DDBJ databases">
        <authorList>
            <person name="Ping M."/>
        </authorList>
    </citation>
    <scope>NUCLEOTIDE SEQUENCE [LARGE SCALE GENOMIC DNA]</scope>
    <source>
        <strain evidence="2 3">MG28</strain>
    </source>
</reference>
<evidence type="ECO:0008006" key="4">
    <source>
        <dbReference type="Google" id="ProtNLM"/>
    </source>
</evidence>
<feature type="compositionally biased region" description="Basic and acidic residues" evidence="1">
    <location>
        <begin position="27"/>
        <end position="41"/>
    </location>
</feature>
<sequence>MGTGRGRFGVAAVASLAWALTGCGGDGVRDDRSDGRDRSPSEAKQQPTTTPASATAAEAEAEADDDGRTGSGDGDRGDAPDPKGDRDRDGGRGAADGTGTGTGTGTEACFDGRCELTVSEPLSVEVDSRFGVGDLRVTKVTEDTVVLRSSGAGTRLSSSVGEGGTGGLNGLGFRVKSLEGGTAVLEFFPRA</sequence>
<dbReference type="RefSeq" id="WP_220650562.1">
    <property type="nucleotide sequence ID" value="NZ_CP080647.1"/>
</dbReference>
<proteinExistence type="predicted"/>
<protein>
    <recommendedName>
        <fullName evidence="4">Lipoprotein</fullName>
    </recommendedName>
</protein>